<dbReference type="EMBL" id="QBMN01000100">
    <property type="protein sequence ID" value="PZO38639.1"/>
    <property type="molecule type" value="Genomic_DNA"/>
</dbReference>
<dbReference type="AlphaFoldDB" id="A0A2W4W9K9"/>
<reference evidence="1 2" key="2">
    <citation type="submission" date="2018-06" db="EMBL/GenBank/DDBJ databases">
        <title>Metagenomic assembly of (sub)arctic Cyanobacteria and their associated microbiome from non-axenic cultures.</title>
        <authorList>
            <person name="Baurain D."/>
        </authorList>
    </citation>
    <scope>NUCLEOTIDE SEQUENCE [LARGE SCALE GENOMIC DNA]</scope>
    <source>
        <strain evidence="1">ULC041bin1</strain>
    </source>
</reference>
<reference evidence="2" key="1">
    <citation type="submission" date="2018-04" db="EMBL/GenBank/DDBJ databases">
        <authorList>
            <person name="Cornet L."/>
        </authorList>
    </citation>
    <scope>NUCLEOTIDE SEQUENCE [LARGE SCALE GENOMIC DNA]</scope>
</reference>
<accession>A0A2W4W9K9</accession>
<proteinExistence type="predicted"/>
<evidence type="ECO:0000313" key="1">
    <source>
        <dbReference type="EMBL" id="PZO38639.1"/>
    </source>
</evidence>
<name>A0A2W4W9K9_9CYAN</name>
<comment type="caution">
    <text evidence="1">The sequence shown here is derived from an EMBL/GenBank/DDBJ whole genome shotgun (WGS) entry which is preliminary data.</text>
</comment>
<protein>
    <submittedName>
        <fullName evidence="1">Carbon dioxide transporter</fullName>
    </submittedName>
</protein>
<dbReference type="Pfam" id="PF10216">
    <property type="entry name" value="ChpXY"/>
    <property type="match status" value="1"/>
</dbReference>
<organism evidence="1 2">
    <name type="scientific">Shackletoniella antarctica</name>
    <dbReference type="NCBI Taxonomy" id="268115"/>
    <lineage>
        <taxon>Bacteria</taxon>
        <taxon>Bacillati</taxon>
        <taxon>Cyanobacteriota</taxon>
        <taxon>Cyanophyceae</taxon>
        <taxon>Oculatellales</taxon>
        <taxon>Oculatellaceae</taxon>
        <taxon>Shackletoniella</taxon>
    </lineage>
</organism>
<dbReference type="Proteomes" id="UP000249081">
    <property type="component" value="Unassembled WGS sequence"/>
</dbReference>
<dbReference type="InterPro" id="IPR010220">
    <property type="entry name" value="CO2_hydration"/>
</dbReference>
<sequence length="378" mass="42163">MINTLPAVDAATHPLESFIQKLLGAEALLPDSETNRLEVVGILKSYGVVLDAYSKNLIYIADHQFLVLFPFFKYFNGKVTLPQLLRHWWHDRINFEYAEYCMKTMLWHGGGKMDEYLDSDDFLQRCEAAVAAKLRANLPMRALHALFPDFLPEQVRQLVYYSALGQFWRVMSDLFIDLSDAYDEGKVITIPEVVAFIKAGLVAAAANPITYGVEIDGTTYDLLPKSAGLTFLMDVAVPYVEAVFFRGTPFLGTVSYNAQANQISADQGRFEYGALYADPLPIGGAGIPPTLLMQDMRHYLPAYLTAFYQSSGRGLDDVRVKICQSFQKSMFCVTSASLQGLLPHPADTQDPGERAANHAFLAGWMDRLATSRLDVVQL</sequence>
<evidence type="ECO:0000313" key="2">
    <source>
        <dbReference type="Proteomes" id="UP000249081"/>
    </source>
</evidence>
<gene>
    <name evidence="1" type="ORF">DCF17_14330</name>
</gene>
<dbReference type="NCBIfam" id="TIGR01964">
    <property type="entry name" value="chpXY"/>
    <property type="match status" value="1"/>
</dbReference>